<dbReference type="AlphaFoldDB" id="A0ABD2PC19"/>
<sequence length="389" mass="44462">MVTTGVVWCFKDNKWFPLQLSSIRLQGALTQAHLSVVSDFLQRVANKELILQDNGFTELTEKHKQLLLQQEKKLGSSLEYNLQNVINQTDNVVVERKCSLGQIPEDKVVEQKRRPSMPDLRTVDRQSNLFIHNLLNKSETDNKENKTDFLTNENDEIVLRLLKKYCKYSKNALDEEIVNAIEQIPDDRVPQPPRNRKLSYIPTSLSSKEEKLYENCLDVPRNSQDDSIENQRNEHLIRWLKQQNPQHKITEIQLPARRHSSFEISSPTDSRKGSLIERKSSSSGFVSRKSSLTASSTPESVKSDSRKSSVSSTLTSRKSSIGSTSSLSEGEEPAGNASSHWAKLLLKYAGDKKAEKKIKKQREAWARNKRKLSSNSNIELQRRDILHKP</sequence>
<protein>
    <submittedName>
        <fullName evidence="2">Uncharacterized protein</fullName>
    </submittedName>
</protein>
<comment type="caution">
    <text evidence="2">The sequence shown here is derived from an EMBL/GenBank/DDBJ whole genome shotgun (WGS) entry which is preliminary data.</text>
</comment>
<name>A0ABD2PC19_9CUCU</name>
<feature type="compositionally biased region" description="Low complexity" evidence="1">
    <location>
        <begin position="281"/>
        <end position="291"/>
    </location>
</feature>
<feature type="compositionally biased region" description="Basic and acidic residues" evidence="1">
    <location>
        <begin position="269"/>
        <end position="280"/>
    </location>
</feature>
<organism evidence="2 3">
    <name type="scientific">Cryptolaemus montrouzieri</name>
    <dbReference type="NCBI Taxonomy" id="559131"/>
    <lineage>
        <taxon>Eukaryota</taxon>
        <taxon>Metazoa</taxon>
        <taxon>Ecdysozoa</taxon>
        <taxon>Arthropoda</taxon>
        <taxon>Hexapoda</taxon>
        <taxon>Insecta</taxon>
        <taxon>Pterygota</taxon>
        <taxon>Neoptera</taxon>
        <taxon>Endopterygota</taxon>
        <taxon>Coleoptera</taxon>
        <taxon>Polyphaga</taxon>
        <taxon>Cucujiformia</taxon>
        <taxon>Coccinelloidea</taxon>
        <taxon>Coccinellidae</taxon>
        <taxon>Scymninae</taxon>
        <taxon>Scymnini</taxon>
        <taxon>Cryptolaemus</taxon>
    </lineage>
</organism>
<feature type="compositionally biased region" description="Low complexity" evidence="1">
    <location>
        <begin position="308"/>
        <end position="328"/>
    </location>
</feature>
<feature type="region of interest" description="Disordered" evidence="1">
    <location>
        <begin position="359"/>
        <end position="389"/>
    </location>
</feature>
<proteinExistence type="predicted"/>
<evidence type="ECO:0000313" key="3">
    <source>
        <dbReference type="Proteomes" id="UP001516400"/>
    </source>
</evidence>
<feature type="region of interest" description="Disordered" evidence="1">
    <location>
        <begin position="260"/>
        <end position="338"/>
    </location>
</feature>
<evidence type="ECO:0000313" key="2">
    <source>
        <dbReference type="EMBL" id="KAL3288369.1"/>
    </source>
</evidence>
<dbReference type="Proteomes" id="UP001516400">
    <property type="component" value="Unassembled WGS sequence"/>
</dbReference>
<reference evidence="2 3" key="1">
    <citation type="journal article" date="2021" name="BMC Biol.">
        <title>Horizontally acquired antibacterial genes associated with adaptive radiation of ladybird beetles.</title>
        <authorList>
            <person name="Li H.S."/>
            <person name="Tang X.F."/>
            <person name="Huang Y.H."/>
            <person name="Xu Z.Y."/>
            <person name="Chen M.L."/>
            <person name="Du X.Y."/>
            <person name="Qiu B.Y."/>
            <person name="Chen P.T."/>
            <person name="Zhang W."/>
            <person name="Slipinski A."/>
            <person name="Escalona H.E."/>
            <person name="Waterhouse R.M."/>
            <person name="Zwick A."/>
            <person name="Pang H."/>
        </authorList>
    </citation>
    <scope>NUCLEOTIDE SEQUENCE [LARGE SCALE GENOMIC DNA]</scope>
    <source>
        <strain evidence="2">SYSU2018</strain>
    </source>
</reference>
<evidence type="ECO:0000256" key="1">
    <source>
        <dbReference type="SAM" id="MobiDB-lite"/>
    </source>
</evidence>
<dbReference type="EMBL" id="JABFTP020000185">
    <property type="protein sequence ID" value="KAL3288369.1"/>
    <property type="molecule type" value="Genomic_DNA"/>
</dbReference>
<gene>
    <name evidence="2" type="ORF">HHI36_002817</name>
</gene>
<accession>A0ABD2PC19</accession>
<keyword evidence="3" id="KW-1185">Reference proteome</keyword>
<feature type="compositionally biased region" description="Basic and acidic residues" evidence="1">
    <location>
        <begin position="380"/>
        <end position="389"/>
    </location>
</feature>